<name>A0A1A8D327_NOTKA</name>
<organism evidence="2">
    <name type="scientific">Nothobranchius kadleci</name>
    <name type="common">African annual killifish</name>
    <dbReference type="NCBI Taxonomy" id="1051664"/>
    <lineage>
        <taxon>Eukaryota</taxon>
        <taxon>Metazoa</taxon>
        <taxon>Chordata</taxon>
        <taxon>Craniata</taxon>
        <taxon>Vertebrata</taxon>
        <taxon>Euteleostomi</taxon>
        <taxon>Actinopterygii</taxon>
        <taxon>Neopterygii</taxon>
        <taxon>Teleostei</taxon>
        <taxon>Neoteleostei</taxon>
        <taxon>Acanthomorphata</taxon>
        <taxon>Ovalentaria</taxon>
        <taxon>Atherinomorphae</taxon>
        <taxon>Cyprinodontiformes</taxon>
        <taxon>Nothobranchiidae</taxon>
        <taxon>Nothobranchius</taxon>
    </lineage>
</organism>
<protein>
    <submittedName>
        <fullName evidence="2">Uncharacterized protein</fullName>
    </submittedName>
</protein>
<feature type="non-terminal residue" evidence="2">
    <location>
        <position position="153"/>
    </location>
</feature>
<sequence>SGQRMPTDLTNLSAVHNQDEGPQHLISTSAVKVQRLLALLHIMKEGWSLDPPGKPLEDWVAERRIPESLFFIGIICLFSLFCFGVCGRRFFAETDFLLLFFRHDEKRKLYRLILLKACIQTQDTDEVTKTETNQTYNYHEATLNGKQKDFVHV</sequence>
<keyword evidence="1" id="KW-0472">Membrane</keyword>
<keyword evidence="1" id="KW-0812">Transmembrane</keyword>
<dbReference type="AlphaFoldDB" id="A0A1A8D327"/>
<evidence type="ECO:0000256" key="1">
    <source>
        <dbReference type="SAM" id="Phobius"/>
    </source>
</evidence>
<evidence type="ECO:0000313" key="2">
    <source>
        <dbReference type="EMBL" id="SBP85653.1"/>
    </source>
</evidence>
<gene>
    <name evidence="2" type="primary">Nfu_g_1_000032</name>
</gene>
<feature type="transmembrane region" description="Helical" evidence="1">
    <location>
        <begin position="69"/>
        <end position="91"/>
    </location>
</feature>
<reference evidence="2" key="1">
    <citation type="submission" date="2016-05" db="EMBL/GenBank/DDBJ databases">
        <authorList>
            <person name="Lavstsen T."/>
            <person name="Jespersen J.S."/>
        </authorList>
    </citation>
    <scope>NUCLEOTIDE SEQUENCE</scope>
    <source>
        <tissue evidence="2">Brain</tissue>
    </source>
</reference>
<feature type="non-terminal residue" evidence="2">
    <location>
        <position position="1"/>
    </location>
</feature>
<accession>A0A1A8D327</accession>
<reference evidence="2" key="2">
    <citation type="submission" date="2016-06" db="EMBL/GenBank/DDBJ databases">
        <title>The genome of a short-lived fish provides insights into sex chromosome evolution and the genetic control of aging.</title>
        <authorList>
            <person name="Reichwald K."/>
            <person name="Felder M."/>
            <person name="Petzold A."/>
            <person name="Koch P."/>
            <person name="Groth M."/>
            <person name="Platzer M."/>
        </authorList>
    </citation>
    <scope>NUCLEOTIDE SEQUENCE</scope>
    <source>
        <tissue evidence="2">Brain</tissue>
    </source>
</reference>
<dbReference type="EMBL" id="HADZ01021712">
    <property type="protein sequence ID" value="SBP85653.1"/>
    <property type="molecule type" value="Transcribed_RNA"/>
</dbReference>
<proteinExistence type="predicted"/>
<keyword evidence="1" id="KW-1133">Transmembrane helix</keyword>